<dbReference type="InterPro" id="IPR014710">
    <property type="entry name" value="RmlC-like_jellyroll"/>
</dbReference>
<dbReference type="PANTHER" id="PTHR40112:SF1">
    <property type="entry name" value="H2HPP ISOMERASE"/>
    <property type="match status" value="1"/>
</dbReference>
<evidence type="ECO:0000313" key="3">
    <source>
        <dbReference type="EMBL" id="SNS26575.1"/>
    </source>
</evidence>
<dbReference type="Pfam" id="PF07883">
    <property type="entry name" value="Cupin_2"/>
    <property type="match status" value="1"/>
</dbReference>
<dbReference type="Proteomes" id="UP000198426">
    <property type="component" value="Unassembled WGS sequence"/>
</dbReference>
<dbReference type="SUPFAM" id="SSF51182">
    <property type="entry name" value="RmlC-like cupins"/>
    <property type="match status" value="1"/>
</dbReference>
<name>A0A239D2D3_9RHOB</name>
<sequence length="138" mass="15278">MGSERKQYVYTIKDLPLTPIVEDQGISTRFLLGDNIMVSFIENPPGATFPIHHHECEQIMIMTEGTEDHIIDGQLMPMKAGDVAVHPSNVPHGGKTETGMKAIDIFAPHRPEHLAKMAQYGTMPNPDGTYPAKNNIED</sequence>
<dbReference type="EMBL" id="FZOY01000001">
    <property type="protein sequence ID" value="SNS26575.1"/>
    <property type="molecule type" value="Genomic_DNA"/>
</dbReference>
<dbReference type="Gene3D" id="2.60.120.10">
    <property type="entry name" value="Jelly Rolls"/>
    <property type="match status" value="1"/>
</dbReference>
<evidence type="ECO:0000259" key="2">
    <source>
        <dbReference type="Pfam" id="PF07883"/>
    </source>
</evidence>
<reference evidence="3 4" key="1">
    <citation type="submission" date="2017-06" db="EMBL/GenBank/DDBJ databases">
        <authorList>
            <person name="Kim H.J."/>
            <person name="Triplett B.A."/>
        </authorList>
    </citation>
    <scope>NUCLEOTIDE SEQUENCE [LARGE SCALE GENOMIC DNA]</scope>
    <source>
        <strain evidence="3 4">DSM 29339</strain>
    </source>
</reference>
<dbReference type="PANTHER" id="PTHR40112">
    <property type="entry name" value="H2HPP ISOMERASE"/>
    <property type="match status" value="1"/>
</dbReference>
<dbReference type="AlphaFoldDB" id="A0A239D2D3"/>
<protein>
    <submittedName>
        <fullName evidence="3">Cupin domain-containing protein</fullName>
    </submittedName>
</protein>
<evidence type="ECO:0000256" key="1">
    <source>
        <dbReference type="SAM" id="MobiDB-lite"/>
    </source>
</evidence>
<feature type="region of interest" description="Disordered" evidence="1">
    <location>
        <begin position="119"/>
        <end position="138"/>
    </location>
</feature>
<feature type="domain" description="Cupin type-2" evidence="2">
    <location>
        <begin position="42"/>
        <end position="105"/>
    </location>
</feature>
<dbReference type="OrthoDB" id="9811153at2"/>
<dbReference type="InterPro" id="IPR011051">
    <property type="entry name" value="RmlC_Cupin_sf"/>
</dbReference>
<dbReference type="RefSeq" id="WP_089231149.1">
    <property type="nucleotide sequence ID" value="NZ_FZOY01000001.1"/>
</dbReference>
<keyword evidence="4" id="KW-1185">Reference proteome</keyword>
<gene>
    <name evidence="3" type="ORF">SAMN05421757_101612</name>
</gene>
<dbReference type="InterPro" id="IPR052535">
    <property type="entry name" value="Bacilysin_H2HPP_isomerase"/>
</dbReference>
<accession>A0A239D2D3</accession>
<evidence type="ECO:0000313" key="4">
    <source>
        <dbReference type="Proteomes" id="UP000198426"/>
    </source>
</evidence>
<proteinExistence type="predicted"/>
<dbReference type="InterPro" id="IPR013096">
    <property type="entry name" value="Cupin_2"/>
</dbReference>
<organism evidence="3 4">
    <name type="scientific">Tropicimonas sediminicola</name>
    <dbReference type="NCBI Taxonomy" id="1031541"/>
    <lineage>
        <taxon>Bacteria</taxon>
        <taxon>Pseudomonadati</taxon>
        <taxon>Pseudomonadota</taxon>
        <taxon>Alphaproteobacteria</taxon>
        <taxon>Rhodobacterales</taxon>
        <taxon>Roseobacteraceae</taxon>
        <taxon>Tropicimonas</taxon>
    </lineage>
</organism>